<feature type="domain" description="HIT" evidence="2">
    <location>
        <begin position="2"/>
        <end position="104"/>
    </location>
</feature>
<protein>
    <submittedName>
        <fullName evidence="3">HIT domain-containing protein</fullName>
    </submittedName>
</protein>
<keyword evidence="4" id="KW-1185">Reference proteome</keyword>
<proteinExistence type="predicted"/>
<accession>A0ABV7CEJ9</accession>
<evidence type="ECO:0000256" key="1">
    <source>
        <dbReference type="PROSITE-ProRule" id="PRU00464"/>
    </source>
</evidence>
<organism evidence="3 4">
    <name type="scientific">Pseudoalteromonas fenneropenaei</name>
    <dbReference type="NCBI Taxonomy" id="1737459"/>
    <lineage>
        <taxon>Bacteria</taxon>
        <taxon>Pseudomonadati</taxon>
        <taxon>Pseudomonadota</taxon>
        <taxon>Gammaproteobacteria</taxon>
        <taxon>Alteromonadales</taxon>
        <taxon>Pseudoalteromonadaceae</taxon>
        <taxon>Pseudoalteromonas</taxon>
    </lineage>
</organism>
<evidence type="ECO:0000313" key="3">
    <source>
        <dbReference type="EMBL" id="MFC3031125.1"/>
    </source>
</evidence>
<dbReference type="Gene3D" id="3.30.428.10">
    <property type="entry name" value="HIT-like"/>
    <property type="match status" value="1"/>
</dbReference>
<dbReference type="InterPro" id="IPR011146">
    <property type="entry name" value="HIT-like"/>
</dbReference>
<dbReference type="RefSeq" id="WP_377120042.1">
    <property type="nucleotide sequence ID" value="NZ_JBHRSD010000001.1"/>
</dbReference>
<gene>
    <name evidence="3" type="ORF">ACFOEE_01125</name>
</gene>
<dbReference type="InterPro" id="IPR036265">
    <property type="entry name" value="HIT-like_sf"/>
</dbReference>
<name>A0ABV7CEJ9_9GAMM</name>
<evidence type="ECO:0000313" key="4">
    <source>
        <dbReference type="Proteomes" id="UP001595453"/>
    </source>
</evidence>
<dbReference type="Proteomes" id="UP001595453">
    <property type="component" value="Unassembled WGS sequence"/>
</dbReference>
<sequence length="131" mass="15261">MMFSLAPELERDCIVLADWPLCRVLLMNDSQYPWFILVPRVNNVKEIIDLSDDQQLQLWQESSTLSHMLRDVFIPDKLNVAALGNMVPQLHVHHIARFKQDKAWPKPVWGQFPAVPYDAEQLRILKSQLSL</sequence>
<dbReference type="PROSITE" id="PS51084">
    <property type="entry name" value="HIT_2"/>
    <property type="match status" value="1"/>
</dbReference>
<dbReference type="PIRSF" id="PIRSF000714">
    <property type="entry name" value="HIT"/>
    <property type="match status" value="1"/>
</dbReference>
<reference evidence="4" key="1">
    <citation type="journal article" date="2019" name="Int. J. Syst. Evol. Microbiol.">
        <title>The Global Catalogue of Microorganisms (GCM) 10K type strain sequencing project: providing services to taxonomists for standard genome sequencing and annotation.</title>
        <authorList>
            <consortium name="The Broad Institute Genomics Platform"/>
            <consortium name="The Broad Institute Genome Sequencing Center for Infectious Disease"/>
            <person name="Wu L."/>
            <person name="Ma J."/>
        </authorList>
    </citation>
    <scope>NUCLEOTIDE SEQUENCE [LARGE SCALE GENOMIC DNA]</scope>
    <source>
        <strain evidence="4">KCTC 42730</strain>
    </source>
</reference>
<dbReference type="SUPFAM" id="SSF54197">
    <property type="entry name" value="HIT-like"/>
    <property type="match status" value="1"/>
</dbReference>
<dbReference type="Pfam" id="PF01230">
    <property type="entry name" value="HIT"/>
    <property type="match status" value="1"/>
</dbReference>
<dbReference type="EMBL" id="JBHRSD010000001">
    <property type="protein sequence ID" value="MFC3031125.1"/>
    <property type="molecule type" value="Genomic_DNA"/>
</dbReference>
<comment type="caution">
    <text evidence="3">The sequence shown here is derived from an EMBL/GenBank/DDBJ whole genome shotgun (WGS) entry which is preliminary data.</text>
</comment>
<evidence type="ECO:0000259" key="2">
    <source>
        <dbReference type="PROSITE" id="PS51084"/>
    </source>
</evidence>
<dbReference type="InterPro" id="IPR026026">
    <property type="entry name" value="HIT_Hint"/>
</dbReference>
<comment type="caution">
    <text evidence="1">Lacks conserved residue(s) required for the propagation of feature annotation.</text>
</comment>